<evidence type="ECO:0000313" key="15">
    <source>
        <dbReference type="EMBL" id="KAF2579719.1"/>
    </source>
</evidence>
<feature type="transmembrane region" description="Helical" evidence="13">
    <location>
        <begin position="182"/>
        <end position="206"/>
    </location>
</feature>
<feature type="transmembrane region" description="Helical" evidence="13">
    <location>
        <begin position="41"/>
        <end position="60"/>
    </location>
</feature>
<dbReference type="GO" id="GO:0016717">
    <property type="term" value="F:oxidoreductase activity, acting on paired donors, with oxidation of a pair of donors resulting in the reduction of molecular oxygen to two molecules of water"/>
    <property type="evidence" value="ECO:0007669"/>
    <property type="project" value="InterPro"/>
</dbReference>
<dbReference type="GO" id="GO:0005789">
    <property type="term" value="C:endoplasmic reticulum membrane"/>
    <property type="evidence" value="ECO:0007669"/>
    <property type="project" value="TreeGrafter"/>
</dbReference>
<dbReference type="InterPro" id="IPR015876">
    <property type="entry name" value="Acyl-CoA_DS"/>
</dbReference>
<evidence type="ECO:0000256" key="10">
    <source>
        <dbReference type="ARBA" id="ARBA00023136"/>
    </source>
</evidence>
<gene>
    <name evidence="15" type="ORF">F2Q68_00001244</name>
</gene>
<name>A0A8S9JDG6_BRACR</name>
<protein>
    <recommendedName>
        <fullName evidence="14">Fatty acid desaturase domain-containing protein</fullName>
    </recommendedName>
</protein>
<reference evidence="15" key="1">
    <citation type="submission" date="2019-12" db="EMBL/GenBank/DDBJ databases">
        <title>Genome sequencing and annotation of Brassica cretica.</title>
        <authorList>
            <person name="Studholme D.J."/>
            <person name="Sarris P.F."/>
        </authorList>
    </citation>
    <scope>NUCLEOTIDE SEQUENCE</scope>
    <source>
        <strain evidence="15">PFS-001/15</strain>
        <tissue evidence="15">Leaf</tissue>
    </source>
</reference>
<evidence type="ECO:0000313" key="16">
    <source>
        <dbReference type="Proteomes" id="UP000712281"/>
    </source>
</evidence>
<keyword evidence="9" id="KW-0443">Lipid metabolism</keyword>
<comment type="cofactor">
    <cofactor evidence="11">
        <name>Fe(2+)</name>
        <dbReference type="ChEBI" id="CHEBI:29033"/>
    </cofactor>
</comment>
<dbReference type="CDD" id="cd03505">
    <property type="entry name" value="Delta9-FADS-like"/>
    <property type="match status" value="1"/>
</dbReference>
<keyword evidence="5" id="KW-0276">Fatty acid metabolism</keyword>
<dbReference type="PANTHER" id="PTHR11351">
    <property type="entry name" value="ACYL-COA DESATURASE"/>
    <property type="match status" value="1"/>
</dbReference>
<proteinExistence type="inferred from homology"/>
<evidence type="ECO:0000259" key="14">
    <source>
        <dbReference type="Pfam" id="PF00487"/>
    </source>
</evidence>
<keyword evidence="7 11" id="KW-0560">Oxidoreductase</keyword>
<dbReference type="PRINTS" id="PR00075">
    <property type="entry name" value="FACDDSATRASE"/>
</dbReference>
<accession>A0A8S9JDG6</accession>
<dbReference type="Proteomes" id="UP000712281">
    <property type="component" value="Unassembled WGS sequence"/>
</dbReference>
<comment type="caution">
    <text evidence="15">The sequence shown here is derived from an EMBL/GenBank/DDBJ whole genome shotgun (WGS) entry which is preliminary data.</text>
</comment>
<keyword evidence="10 13" id="KW-0472">Membrane</keyword>
<evidence type="ECO:0000256" key="7">
    <source>
        <dbReference type="ARBA" id="ARBA00023002"/>
    </source>
</evidence>
<feature type="region of interest" description="Disordered" evidence="12">
    <location>
        <begin position="1"/>
        <end position="21"/>
    </location>
</feature>
<keyword evidence="8" id="KW-0408">Iron</keyword>
<dbReference type="AlphaFoldDB" id="A0A8S9JDG6"/>
<sequence length="422" mass="48957">MSVTSTVEENHRKKPSSSEKEAEKRRQRWAFWGRKWRRLDYFKLTASLFVHSMALLAPFYFSWSALWVTFLFYTIGGLGITVSYHRNLAHRSFKVPKWLEYLLAYCALLAIQGDPIDWVSTHRYHHQFTDSERDPHSPKEGFWFSHLLWIYDSAYLVSKCGRRTNVDDLKKQWFYRFLQKTVMFHILGLGLILFYLGGMSFVTWGMTDLAVEETVSTAGPACSLKNLVTSFVAPSILCPTVGASSAETNTEFIDISNINDNTKATFSQTVEKEKHRDAPLDRRRSVSLRTPSLSPFFYEYALTHLRLLKLAEDPATRPVFKGVGAALEVHVTCLINSLCHVWGTRTWKTNDTSRNVWWLSVFSFGESWHNNHHAFESSARQGLEWWQIDLSWYIVRSLEIVGLAYDVKLPTESQRRRMAIVR</sequence>
<evidence type="ECO:0000256" key="1">
    <source>
        <dbReference type="ARBA" id="ARBA00004141"/>
    </source>
</evidence>
<dbReference type="EMBL" id="QGKW02001660">
    <property type="protein sequence ID" value="KAF2579719.1"/>
    <property type="molecule type" value="Genomic_DNA"/>
</dbReference>
<evidence type="ECO:0000256" key="9">
    <source>
        <dbReference type="ARBA" id="ARBA00023098"/>
    </source>
</evidence>
<evidence type="ECO:0000256" key="13">
    <source>
        <dbReference type="SAM" id="Phobius"/>
    </source>
</evidence>
<evidence type="ECO:0000256" key="12">
    <source>
        <dbReference type="SAM" id="MobiDB-lite"/>
    </source>
</evidence>
<keyword evidence="6 13" id="KW-1133">Transmembrane helix</keyword>
<keyword evidence="11" id="KW-0275">Fatty acid biosynthesis</keyword>
<dbReference type="GO" id="GO:0042761">
    <property type="term" value="P:very long-chain fatty acid biosynthetic process"/>
    <property type="evidence" value="ECO:0007669"/>
    <property type="project" value="TreeGrafter"/>
</dbReference>
<evidence type="ECO:0000256" key="11">
    <source>
        <dbReference type="RuleBase" id="RU000581"/>
    </source>
</evidence>
<comment type="similarity">
    <text evidence="3 11">Belongs to the fatty acid desaturase type 1 family.</text>
</comment>
<comment type="subcellular location">
    <subcellularLocation>
        <location evidence="1">Membrane</location>
        <topology evidence="1">Multi-pass membrane protein</topology>
    </subcellularLocation>
</comment>
<keyword evidence="4 11" id="KW-0812">Transmembrane</keyword>
<dbReference type="InterPro" id="IPR005804">
    <property type="entry name" value="FA_desaturase_dom"/>
</dbReference>
<evidence type="ECO:0000256" key="6">
    <source>
        <dbReference type="ARBA" id="ARBA00022989"/>
    </source>
</evidence>
<evidence type="ECO:0000256" key="5">
    <source>
        <dbReference type="ARBA" id="ARBA00022832"/>
    </source>
</evidence>
<evidence type="ECO:0000256" key="3">
    <source>
        <dbReference type="ARBA" id="ARBA00009295"/>
    </source>
</evidence>
<feature type="compositionally biased region" description="Basic and acidic residues" evidence="12">
    <location>
        <begin position="8"/>
        <end position="21"/>
    </location>
</feature>
<evidence type="ECO:0000256" key="2">
    <source>
        <dbReference type="ARBA" id="ARBA00005105"/>
    </source>
</evidence>
<evidence type="ECO:0000256" key="4">
    <source>
        <dbReference type="ARBA" id="ARBA00022692"/>
    </source>
</evidence>
<feature type="domain" description="Fatty acid desaturase" evidence="14">
    <location>
        <begin position="62"/>
        <end position="206"/>
    </location>
</feature>
<feature type="transmembrane region" description="Helical" evidence="13">
    <location>
        <begin position="66"/>
        <end position="84"/>
    </location>
</feature>
<organism evidence="15 16">
    <name type="scientific">Brassica cretica</name>
    <name type="common">Mustard</name>
    <dbReference type="NCBI Taxonomy" id="69181"/>
    <lineage>
        <taxon>Eukaryota</taxon>
        <taxon>Viridiplantae</taxon>
        <taxon>Streptophyta</taxon>
        <taxon>Embryophyta</taxon>
        <taxon>Tracheophyta</taxon>
        <taxon>Spermatophyta</taxon>
        <taxon>Magnoliopsida</taxon>
        <taxon>eudicotyledons</taxon>
        <taxon>Gunneridae</taxon>
        <taxon>Pentapetalae</taxon>
        <taxon>rosids</taxon>
        <taxon>malvids</taxon>
        <taxon>Brassicales</taxon>
        <taxon>Brassicaceae</taxon>
        <taxon>Brassiceae</taxon>
        <taxon>Brassica</taxon>
    </lineage>
</organism>
<evidence type="ECO:0000256" key="8">
    <source>
        <dbReference type="ARBA" id="ARBA00023004"/>
    </source>
</evidence>
<dbReference type="Pfam" id="PF00487">
    <property type="entry name" value="FA_desaturase"/>
    <property type="match status" value="1"/>
</dbReference>
<dbReference type="PANTHER" id="PTHR11351:SF86">
    <property type="entry name" value="FATTY ACID DESATURASE DOMAIN-CONTAINING PROTEIN"/>
    <property type="match status" value="1"/>
</dbReference>
<comment type="pathway">
    <text evidence="2">Lipid metabolism; polyunsaturated fatty acid biosynthesis.</text>
</comment>
<comment type="domain">
    <text evidence="11">The histidine box domains are involved in binding the catalytic metal ions.</text>
</comment>
<keyword evidence="11" id="KW-0444">Lipid biosynthesis</keyword>